<feature type="domain" description="TPX2 central" evidence="2">
    <location>
        <begin position="347"/>
        <end position="512"/>
    </location>
</feature>
<protein>
    <recommendedName>
        <fullName evidence="2">TPX2 central domain-containing protein</fullName>
    </recommendedName>
</protein>
<evidence type="ECO:0000313" key="4">
    <source>
        <dbReference type="Proteomes" id="UP000826271"/>
    </source>
</evidence>
<evidence type="ECO:0000313" key="3">
    <source>
        <dbReference type="EMBL" id="KAG8382337.1"/>
    </source>
</evidence>
<feature type="compositionally biased region" description="Polar residues" evidence="1">
    <location>
        <begin position="207"/>
        <end position="222"/>
    </location>
</feature>
<proteinExistence type="predicted"/>
<feature type="region of interest" description="Disordered" evidence="1">
    <location>
        <begin position="589"/>
        <end position="609"/>
    </location>
</feature>
<accession>A0AAV6XQL9</accession>
<feature type="region of interest" description="Disordered" evidence="1">
    <location>
        <begin position="267"/>
        <end position="296"/>
    </location>
</feature>
<dbReference type="PANTHER" id="PTHR14326:SF15">
    <property type="entry name" value="OS06G0130200 PROTEIN"/>
    <property type="match status" value="1"/>
</dbReference>
<feature type="compositionally biased region" description="Polar residues" evidence="1">
    <location>
        <begin position="280"/>
        <end position="296"/>
    </location>
</feature>
<gene>
    <name evidence="3" type="ORF">BUALT_Bualt05G0066900</name>
</gene>
<organism evidence="3 4">
    <name type="scientific">Buddleja alternifolia</name>
    <dbReference type="NCBI Taxonomy" id="168488"/>
    <lineage>
        <taxon>Eukaryota</taxon>
        <taxon>Viridiplantae</taxon>
        <taxon>Streptophyta</taxon>
        <taxon>Embryophyta</taxon>
        <taxon>Tracheophyta</taxon>
        <taxon>Spermatophyta</taxon>
        <taxon>Magnoliopsida</taxon>
        <taxon>eudicotyledons</taxon>
        <taxon>Gunneridae</taxon>
        <taxon>Pentapetalae</taxon>
        <taxon>asterids</taxon>
        <taxon>lamiids</taxon>
        <taxon>Lamiales</taxon>
        <taxon>Scrophulariaceae</taxon>
        <taxon>Buddlejeae</taxon>
        <taxon>Buddleja</taxon>
    </lineage>
</organism>
<dbReference type="InterPro" id="IPR027330">
    <property type="entry name" value="TPX2_central_dom"/>
</dbReference>
<evidence type="ECO:0000259" key="2">
    <source>
        <dbReference type="Pfam" id="PF12214"/>
    </source>
</evidence>
<dbReference type="GO" id="GO:0030295">
    <property type="term" value="F:protein kinase activator activity"/>
    <property type="evidence" value="ECO:0007669"/>
    <property type="project" value="TreeGrafter"/>
</dbReference>
<feature type="region of interest" description="Disordered" evidence="1">
    <location>
        <begin position="190"/>
        <end position="226"/>
    </location>
</feature>
<reference evidence="3" key="1">
    <citation type="submission" date="2019-10" db="EMBL/GenBank/DDBJ databases">
        <authorList>
            <person name="Zhang R."/>
            <person name="Pan Y."/>
            <person name="Wang J."/>
            <person name="Ma R."/>
            <person name="Yu S."/>
        </authorList>
    </citation>
    <scope>NUCLEOTIDE SEQUENCE</scope>
    <source>
        <strain evidence="3">LA-IB0</strain>
        <tissue evidence="3">Leaf</tissue>
    </source>
</reference>
<dbReference type="Pfam" id="PF12214">
    <property type="entry name" value="TPX2_importin"/>
    <property type="match status" value="1"/>
</dbReference>
<name>A0AAV6XQL9_9LAMI</name>
<dbReference type="AlphaFoldDB" id="A0AAV6XQL9"/>
<comment type="caution">
    <text evidence="3">The sequence shown here is derived from an EMBL/GenBank/DDBJ whole genome shotgun (WGS) entry which is preliminary data.</text>
</comment>
<dbReference type="GO" id="GO:0008017">
    <property type="term" value="F:microtubule binding"/>
    <property type="evidence" value="ECO:0007669"/>
    <property type="project" value="TreeGrafter"/>
</dbReference>
<dbReference type="GO" id="GO:0005880">
    <property type="term" value="C:nuclear microtubule"/>
    <property type="evidence" value="ECO:0007669"/>
    <property type="project" value="TreeGrafter"/>
</dbReference>
<dbReference type="GO" id="GO:0090307">
    <property type="term" value="P:mitotic spindle assembly"/>
    <property type="evidence" value="ECO:0007669"/>
    <property type="project" value="TreeGrafter"/>
</dbReference>
<dbReference type="EMBL" id="WHWC01000005">
    <property type="protein sequence ID" value="KAG8382337.1"/>
    <property type="molecule type" value="Genomic_DNA"/>
</dbReference>
<evidence type="ECO:0000256" key="1">
    <source>
        <dbReference type="SAM" id="MobiDB-lite"/>
    </source>
</evidence>
<keyword evidence="4" id="KW-1185">Reference proteome</keyword>
<dbReference type="GO" id="GO:0005819">
    <property type="term" value="C:spindle"/>
    <property type="evidence" value="ECO:0007669"/>
    <property type="project" value="InterPro"/>
</dbReference>
<feature type="compositionally biased region" description="Basic and acidic residues" evidence="1">
    <location>
        <begin position="191"/>
        <end position="206"/>
    </location>
</feature>
<dbReference type="PANTHER" id="PTHR14326">
    <property type="entry name" value="TARGETING PROTEIN FOR XKLP2"/>
    <property type="match status" value="1"/>
</dbReference>
<dbReference type="InterPro" id="IPR009675">
    <property type="entry name" value="TPX2_fam"/>
</dbReference>
<dbReference type="GO" id="GO:0060236">
    <property type="term" value="P:regulation of mitotic spindle organization"/>
    <property type="evidence" value="ECO:0007669"/>
    <property type="project" value="InterPro"/>
</dbReference>
<sequence length="609" mass="68664">MEEEMMEDNNVNVNVSVEAEYSFTAYEIDLDYEFDAARFFDFSQAESPLEATQAELWFHSAGSYPPSPFVRLVQREGILTENVNVSPKSKGVEDMNLLESDSDIEVDQEICVADMNNRELYQLSKVYSSSTYDSEDEFTSTDGLKDEFASNDLDSRISGANRILPTVLHVYSDTYDLEDEFVSEDGLEDEFASKDNVDNNDVRDKGTSTTRQMGSKQKSQDPCQKLPSGLTFYNHMLKNNSKTQTKLSMKPSIPRTSTLMKPTSSQLAKQNHPLQAGYSRPNTSLEKTNKSSTSTCGIENQAAKRQKLEGGLLRKVEGAVQLQQTNFIHKAPKRDELLYNTTHTKPRITIPREPDLETAQRAQRTRPKGINEADNVAPAVRRFKALPLNRKILQAPSLIPKRSIPRLPDFQEFHFKTSGRAMHHHSAVLKSRVPCDNPDKALNKYSTNLTSDFQNKAPSRPSFINASRLDGCETSHNFKALPLNKKILSSKGDIGVFRNSKKEITVPMEFNFQTEKRSHHNPPIELFNKLSLASERLPIANSKLKLPQSSISMKGSKENRWGCFHQGNEIKQPAKPKLLMVGGKQQFTADERKNEASNASGINWSKDIR</sequence>
<dbReference type="Proteomes" id="UP000826271">
    <property type="component" value="Unassembled WGS sequence"/>
</dbReference>